<feature type="compositionally biased region" description="Polar residues" evidence="4">
    <location>
        <begin position="30"/>
        <end position="46"/>
    </location>
</feature>
<dbReference type="GO" id="GO:0000981">
    <property type="term" value="F:DNA-binding transcription factor activity, RNA polymerase II-specific"/>
    <property type="evidence" value="ECO:0007669"/>
    <property type="project" value="TreeGrafter"/>
</dbReference>
<feature type="compositionally biased region" description="Polar residues" evidence="4">
    <location>
        <begin position="98"/>
        <end position="111"/>
    </location>
</feature>
<dbReference type="Proteomes" id="UP000265703">
    <property type="component" value="Unassembled WGS sequence"/>
</dbReference>
<keyword evidence="3" id="KW-0804">Transcription</keyword>
<feature type="domain" description="BZIP" evidence="5">
    <location>
        <begin position="232"/>
        <end position="288"/>
    </location>
</feature>
<evidence type="ECO:0000259" key="5">
    <source>
        <dbReference type="PROSITE" id="PS50217"/>
    </source>
</evidence>
<dbReference type="GO" id="GO:0005634">
    <property type="term" value="C:nucleus"/>
    <property type="evidence" value="ECO:0007669"/>
    <property type="project" value="TreeGrafter"/>
</dbReference>
<dbReference type="PANTHER" id="PTHR23351">
    <property type="entry name" value="FOS TRANSCRIPTION FACTOR-RELATED"/>
    <property type="match status" value="1"/>
</dbReference>
<dbReference type="InterPro" id="IPR046347">
    <property type="entry name" value="bZIP_sf"/>
</dbReference>
<comment type="caution">
    <text evidence="6">The sequence shown here is derived from an EMBL/GenBank/DDBJ whole genome shotgun (WGS) entry which is preliminary data.</text>
</comment>
<dbReference type="AlphaFoldDB" id="A0A397TIM2"/>
<organism evidence="6 7">
    <name type="scientific">Glomus cerebriforme</name>
    <dbReference type="NCBI Taxonomy" id="658196"/>
    <lineage>
        <taxon>Eukaryota</taxon>
        <taxon>Fungi</taxon>
        <taxon>Fungi incertae sedis</taxon>
        <taxon>Mucoromycota</taxon>
        <taxon>Glomeromycotina</taxon>
        <taxon>Glomeromycetes</taxon>
        <taxon>Glomerales</taxon>
        <taxon>Glomeraceae</taxon>
        <taxon>Glomus</taxon>
    </lineage>
</organism>
<accession>A0A397TIM2</accession>
<keyword evidence="7" id="KW-1185">Reference proteome</keyword>
<name>A0A397TIM2_9GLOM</name>
<dbReference type="PRINTS" id="PR00042">
    <property type="entry name" value="LEUZIPPRFOS"/>
</dbReference>
<dbReference type="InterPro" id="IPR000837">
    <property type="entry name" value="AP-1"/>
</dbReference>
<dbReference type="GO" id="GO:0000978">
    <property type="term" value="F:RNA polymerase II cis-regulatory region sequence-specific DNA binding"/>
    <property type="evidence" value="ECO:0007669"/>
    <property type="project" value="TreeGrafter"/>
</dbReference>
<dbReference type="PROSITE" id="PS50217">
    <property type="entry name" value="BZIP"/>
    <property type="match status" value="1"/>
</dbReference>
<keyword evidence="2" id="KW-0238">DNA-binding</keyword>
<keyword evidence="1" id="KW-0805">Transcription regulation</keyword>
<feature type="compositionally biased region" description="Polar residues" evidence="4">
    <location>
        <begin position="118"/>
        <end position="127"/>
    </location>
</feature>
<evidence type="ECO:0000313" key="6">
    <source>
        <dbReference type="EMBL" id="RIA97229.1"/>
    </source>
</evidence>
<dbReference type="PANTHER" id="PTHR23351:SF24">
    <property type="entry name" value="ACTIVATING TRANSCRIPTION FACTOR 3-RELATED"/>
    <property type="match status" value="1"/>
</dbReference>
<dbReference type="Pfam" id="PF00170">
    <property type="entry name" value="bZIP_1"/>
    <property type="match status" value="1"/>
</dbReference>
<evidence type="ECO:0000256" key="3">
    <source>
        <dbReference type="ARBA" id="ARBA00023163"/>
    </source>
</evidence>
<evidence type="ECO:0000256" key="2">
    <source>
        <dbReference type="ARBA" id="ARBA00023125"/>
    </source>
</evidence>
<dbReference type="CDD" id="cd14690">
    <property type="entry name" value="bZIP_CREB1"/>
    <property type="match status" value="1"/>
</dbReference>
<dbReference type="EMBL" id="QKYT01000032">
    <property type="protein sequence ID" value="RIA97229.1"/>
    <property type="molecule type" value="Genomic_DNA"/>
</dbReference>
<dbReference type="SMART" id="SM00338">
    <property type="entry name" value="BRLZ"/>
    <property type="match status" value="1"/>
</dbReference>
<evidence type="ECO:0000256" key="4">
    <source>
        <dbReference type="SAM" id="MobiDB-lite"/>
    </source>
</evidence>
<feature type="region of interest" description="Disordered" evidence="4">
    <location>
        <begin position="202"/>
        <end position="247"/>
    </location>
</feature>
<protein>
    <recommendedName>
        <fullName evidence="5">BZIP domain-containing protein</fullName>
    </recommendedName>
</protein>
<reference evidence="6 7" key="1">
    <citation type="submission" date="2018-06" db="EMBL/GenBank/DDBJ databases">
        <title>Comparative genomics reveals the genomic features of Rhizophagus irregularis, R. cerebriforme, R. diaphanum and Gigaspora rosea, and their symbiotic lifestyle signature.</title>
        <authorList>
            <person name="Morin E."/>
            <person name="San Clemente H."/>
            <person name="Chen E.C.H."/>
            <person name="De La Providencia I."/>
            <person name="Hainaut M."/>
            <person name="Kuo A."/>
            <person name="Kohler A."/>
            <person name="Murat C."/>
            <person name="Tang N."/>
            <person name="Roy S."/>
            <person name="Loubradou J."/>
            <person name="Henrissat B."/>
            <person name="Grigoriev I.V."/>
            <person name="Corradi N."/>
            <person name="Roux C."/>
            <person name="Martin F.M."/>
        </authorList>
    </citation>
    <scope>NUCLEOTIDE SEQUENCE [LARGE SCALE GENOMIC DNA]</scope>
    <source>
        <strain evidence="6 7">DAOM 227022</strain>
    </source>
</reference>
<dbReference type="SUPFAM" id="SSF57959">
    <property type="entry name" value="Leucine zipper domain"/>
    <property type="match status" value="1"/>
</dbReference>
<gene>
    <name evidence="6" type="ORF">C1645_752805</name>
</gene>
<dbReference type="Gene3D" id="1.20.5.170">
    <property type="match status" value="1"/>
</dbReference>
<feature type="region of interest" description="Disordered" evidence="4">
    <location>
        <begin position="98"/>
        <end position="127"/>
    </location>
</feature>
<feature type="region of interest" description="Disordered" evidence="4">
    <location>
        <begin position="1"/>
        <end position="46"/>
    </location>
</feature>
<dbReference type="OrthoDB" id="295274at2759"/>
<evidence type="ECO:0000256" key="1">
    <source>
        <dbReference type="ARBA" id="ARBA00023015"/>
    </source>
</evidence>
<dbReference type="STRING" id="658196.A0A397TIM2"/>
<dbReference type="PROSITE" id="PS00036">
    <property type="entry name" value="BZIP_BASIC"/>
    <property type="match status" value="1"/>
</dbReference>
<feature type="compositionally biased region" description="Polar residues" evidence="4">
    <location>
        <begin position="202"/>
        <end position="217"/>
    </location>
</feature>
<dbReference type="InterPro" id="IPR004827">
    <property type="entry name" value="bZIP"/>
</dbReference>
<proteinExistence type="predicted"/>
<sequence>MVTTYQARKLEEMGSQEEYNEDENSKETLPESSEIPSNPNQFNNLDTKNNEIINIGIINSSFNDLTSHFPSQQQSFSRHHDNPASDLSLHISQIIQPSQEPTPAATPTQKLSPRVLSISEQTGSQSRPELRSLMYSHQHLPLQQQYPEHTFIEGQTYLLQPMIQSQVSLGQMVPISYCPQYLFADDGQVIQQQQIEQPSTSFLQPYQPQSSNVQSVLHHQHNVQRKQPMSEDERQKHRLERNRDAAKRCRNRKKEYVLNLESKLTRLEEENAKLRREILELNTKLQQYPVNIQESKRLYLLLEELKAKLCRQHQQSNQLSQQSLQKPLRQQQQFMNKVSNSSLKDVTVKDQM</sequence>
<evidence type="ECO:0000313" key="7">
    <source>
        <dbReference type="Proteomes" id="UP000265703"/>
    </source>
</evidence>
<feature type="compositionally biased region" description="Basic and acidic residues" evidence="4">
    <location>
        <begin position="228"/>
        <end position="247"/>
    </location>
</feature>